<feature type="compositionally biased region" description="Low complexity" evidence="1">
    <location>
        <begin position="396"/>
        <end position="422"/>
    </location>
</feature>
<organism evidence="2 3">
    <name type="scientific">Candidatus Daviesbacteria bacterium RIFCSPHIGHO2_01_FULL_41_23</name>
    <dbReference type="NCBI Taxonomy" id="1797764"/>
    <lineage>
        <taxon>Bacteria</taxon>
        <taxon>Candidatus Daviesiibacteriota</taxon>
    </lineage>
</organism>
<feature type="region of interest" description="Disordered" evidence="1">
    <location>
        <begin position="1"/>
        <end position="20"/>
    </location>
</feature>
<accession>A0A1F5IST1</accession>
<evidence type="ECO:0000313" key="3">
    <source>
        <dbReference type="Proteomes" id="UP000176336"/>
    </source>
</evidence>
<gene>
    <name evidence="2" type="ORF">A2871_01045</name>
</gene>
<dbReference type="AlphaFoldDB" id="A0A1F5IST1"/>
<sequence>MNGETIPPVDPDTGAREALAKRADDFFSGLSGTSLTSEPIAQSDKKGDVFSQATLDPDDSSGGPGTQPEAGRAVPSGLRDILDEQNPSGASPAANDSADAASEAAEVLALQPDGRGRRAGFLRRGLGKAGNAMGRAGEVAGGLGQAYRSGELSKAVGIGFRHYVENLDLRKIRQRDWMWRLGLGFGALESVAFVAIAPIPGANGLIKAGLNFAITQGGHYALNVARSRQELKAERIFAGDQTAIQARKTEIDRKYGGAHQKIKNFALGTSAGAMYLSLGSLFSEMGKEALGFDMQKMLQERFEPGKGTPAVPTETPGPKVATASPTPAAGPGGAPGGLASPTPESTVAPAVPSPTAEPSPVALTAPSPEPTVSPLPTVSPTAEPTVSPTPSPVPSPETTATAAPTIASSVSPTASPTVAPTVSPSPVPAPVSGPGGPIAGLDIGQQPYTPTKPDLGGLQGAPDVGKAPAAGLAQVPAPQSGEAVSEVAAEPTDAVSAPAPVEITPAVATSLPETMALPKGSSPWRMTSDYLEAQLGRPLNQTELSGLTKVVNQVINDNGIADPTKIAAGKSLNIHAVNEYLGQLGEGQSVPAVPVTDATDVLPVVDNPRAAEVGKVLFAVQDGAVKKALEQSDLTPSGINQAAVDKAHQAVQNALEIKANEIYDAAGSSVEESQKVFESWLASEESHTQLAKITEQVIAEQANVTESLTRNVSAVLVDPNLFTDRVIARGTNVGQMLHDAGYQITWDRLDADMLGAHIAANHDTLTEMWHQMAAHQNIPENPFPVGMSEINDLVAKAKGGDKDALRRLLAALRYVPEGQKFRILKKEGISAVLGVLG</sequence>
<reference evidence="2 3" key="1">
    <citation type="journal article" date="2016" name="Nat. Commun.">
        <title>Thousands of microbial genomes shed light on interconnected biogeochemical processes in an aquifer system.</title>
        <authorList>
            <person name="Anantharaman K."/>
            <person name="Brown C.T."/>
            <person name="Hug L.A."/>
            <person name="Sharon I."/>
            <person name="Castelle C.J."/>
            <person name="Probst A.J."/>
            <person name="Thomas B.C."/>
            <person name="Singh A."/>
            <person name="Wilkins M.J."/>
            <person name="Karaoz U."/>
            <person name="Brodie E.L."/>
            <person name="Williams K.H."/>
            <person name="Hubbard S.S."/>
            <person name="Banfield J.F."/>
        </authorList>
    </citation>
    <scope>NUCLEOTIDE SEQUENCE [LARGE SCALE GENOMIC DNA]</scope>
</reference>
<feature type="region of interest" description="Disordered" evidence="1">
    <location>
        <begin position="303"/>
        <end position="462"/>
    </location>
</feature>
<protein>
    <submittedName>
        <fullName evidence="2">Uncharacterized protein</fullName>
    </submittedName>
</protein>
<feature type="region of interest" description="Disordered" evidence="1">
    <location>
        <begin position="28"/>
        <end position="104"/>
    </location>
</feature>
<dbReference type="Proteomes" id="UP000176336">
    <property type="component" value="Unassembled WGS sequence"/>
</dbReference>
<feature type="compositionally biased region" description="Low complexity" evidence="1">
    <location>
        <begin position="374"/>
        <end position="386"/>
    </location>
</feature>
<comment type="caution">
    <text evidence="2">The sequence shown here is derived from an EMBL/GenBank/DDBJ whole genome shotgun (WGS) entry which is preliminary data.</text>
</comment>
<name>A0A1F5IST1_9BACT</name>
<proteinExistence type="predicted"/>
<evidence type="ECO:0000313" key="2">
    <source>
        <dbReference type="EMBL" id="OGE19422.1"/>
    </source>
</evidence>
<feature type="compositionally biased region" description="Low complexity" evidence="1">
    <location>
        <begin position="86"/>
        <end position="104"/>
    </location>
</feature>
<dbReference type="EMBL" id="MFCR01000003">
    <property type="protein sequence ID" value="OGE19422.1"/>
    <property type="molecule type" value="Genomic_DNA"/>
</dbReference>
<evidence type="ECO:0000256" key="1">
    <source>
        <dbReference type="SAM" id="MobiDB-lite"/>
    </source>
</evidence>
<feature type="compositionally biased region" description="Polar residues" evidence="1">
    <location>
        <begin position="30"/>
        <end position="40"/>
    </location>
</feature>